<gene>
    <name evidence="2" type="ORF">HNR39_003939</name>
</gene>
<protein>
    <submittedName>
        <fullName evidence="2">Extradiol dioxygenase family protein</fullName>
    </submittedName>
</protein>
<dbReference type="Gene3D" id="3.10.180.10">
    <property type="entry name" value="2,3-Dihydroxybiphenyl 1,2-Dioxygenase, domain 1"/>
    <property type="match status" value="1"/>
</dbReference>
<reference evidence="2 3" key="1">
    <citation type="submission" date="2020-08" db="EMBL/GenBank/DDBJ databases">
        <title>Genomic Encyclopedia of Type Strains, Phase IV (KMG-IV): sequencing the most valuable type-strain genomes for metagenomic binning, comparative biology and taxonomic classification.</title>
        <authorList>
            <person name="Goeker M."/>
        </authorList>
    </citation>
    <scope>NUCLEOTIDE SEQUENCE [LARGE SCALE GENOMIC DNA]</scope>
    <source>
        <strain evidence="2 3">DSM 23240</strain>
    </source>
</reference>
<feature type="domain" description="VOC" evidence="1">
    <location>
        <begin position="5"/>
        <end position="132"/>
    </location>
</feature>
<dbReference type="RefSeq" id="WP_168054311.1">
    <property type="nucleotide sequence ID" value="NZ_JAAOZT010000004.1"/>
</dbReference>
<dbReference type="AlphaFoldDB" id="A0A840RYZ1"/>
<evidence type="ECO:0000313" key="2">
    <source>
        <dbReference type="EMBL" id="MBB5202076.1"/>
    </source>
</evidence>
<dbReference type="GO" id="GO:0051213">
    <property type="term" value="F:dioxygenase activity"/>
    <property type="evidence" value="ECO:0007669"/>
    <property type="project" value="UniProtKB-KW"/>
</dbReference>
<keyword evidence="2" id="KW-0560">Oxidoreductase</keyword>
<name>A0A840RYZ1_9BURK</name>
<dbReference type="Pfam" id="PF00903">
    <property type="entry name" value="Glyoxalase"/>
    <property type="match status" value="1"/>
</dbReference>
<dbReference type="InterPro" id="IPR037523">
    <property type="entry name" value="VOC_core"/>
</dbReference>
<keyword evidence="2" id="KW-0223">Dioxygenase</keyword>
<dbReference type="Proteomes" id="UP000571084">
    <property type="component" value="Unassembled WGS sequence"/>
</dbReference>
<evidence type="ECO:0000313" key="3">
    <source>
        <dbReference type="Proteomes" id="UP000571084"/>
    </source>
</evidence>
<evidence type="ECO:0000259" key="1">
    <source>
        <dbReference type="PROSITE" id="PS51819"/>
    </source>
</evidence>
<proteinExistence type="predicted"/>
<dbReference type="InterPro" id="IPR029068">
    <property type="entry name" value="Glyas_Bleomycin-R_OHBP_Dase"/>
</dbReference>
<dbReference type="SUPFAM" id="SSF54593">
    <property type="entry name" value="Glyoxalase/Bleomycin resistance protein/Dihydroxybiphenyl dioxygenase"/>
    <property type="match status" value="1"/>
</dbReference>
<dbReference type="EMBL" id="JACHHQ010000010">
    <property type="protein sequence ID" value="MBB5202076.1"/>
    <property type="molecule type" value="Genomic_DNA"/>
</dbReference>
<dbReference type="InterPro" id="IPR004360">
    <property type="entry name" value="Glyas_Fos-R_dOase_dom"/>
</dbReference>
<sequence length="136" mass="14891">MPVLGLNHYNLRAPRALMVILKNFYCDVVGLEDGPRPAFSSVGYWLYAGGLPVLHLSEITDATSIEIPQPSGKVVATNTFDHAAFTCASLQAIQTHLTAHNVAYKIVFSPVTRQTQLFFKDPGGNGVELNFDEERA</sequence>
<accession>A0A840RYZ1</accession>
<comment type="caution">
    <text evidence="2">The sequence shown here is derived from an EMBL/GenBank/DDBJ whole genome shotgun (WGS) entry which is preliminary data.</text>
</comment>
<organism evidence="2 3">
    <name type="scientific">Glaciimonas immobilis</name>
    <dbReference type="NCBI Taxonomy" id="728004"/>
    <lineage>
        <taxon>Bacteria</taxon>
        <taxon>Pseudomonadati</taxon>
        <taxon>Pseudomonadota</taxon>
        <taxon>Betaproteobacteria</taxon>
        <taxon>Burkholderiales</taxon>
        <taxon>Oxalobacteraceae</taxon>
        <taxon>Glaciimonas</taxon>
    </lineage>
</organism>
<dbReference type="PROSITE" id="PS51819">
    <property type="entry name" value="VOC"/>
    <property type="match status" value="1"/>
</dbReference>
<keyword evidence="3" id="KW-1185">Reference proteome</keyword>